<dbReference type="PANTHER" id="PTHR27005">
    <property type="entry name" value="WALL-ASSOCIATED RECEPTOR KINASE-LIKE 21"/>
    <property type="match status" value="1"/>
</dbReference>
<name>A0A9Q1GT74_9CARY</name>
<dbReference type="OrthoDB" id="4062651at2759"/>
<keyword evidence="1" id="KW-0547">Nucleotide-binding</keyword>
<evidence type="ECO:0000259" key="3">
    <source>
        <dbReference type="PROSITE" id="PS50011"/>
    </source>
</evidence>
<keyword evidence="5" id="KW-1185">Reference proteome</keyword>
<proteinExistence type="predicted"/>
<feature type="domain" description="Protein kinase" evidence="3">
    <location>
        <begin position="30"/>
        <end position="301"/>
    </location>
</feature>
<dbReference type="InterPro" id="IPR011009">
    <property type="entry name" value="Kinase-like_dom_sf"/>
</dbReference>
<comment type="caution">
    <text evidence="4">The sequence shown here is derived from an EMBL/GenBank/DDBJ whole genome shotgun (WGS) entry which is preliminary data.</text>
</comment>
<dbReference type="Gene3D" id="1.10.510.10">
    <property type="entry name" value="Transferase(Phosphotransferase) domain 1"/>
    <property type="match status" value="1"/>
</dbReference>
<evidence type="ECO:0000256" key="2">
    <source>
        <dbReference type="ARBA" id="ARBA00022840"/>
    </source>
</evidence>
<dbReference type="SUPFAM" id="SSF56112">
    <property type="entry name" value="Protein kinase-like (PK-like)"/>
    <property type="match status" value="1"/>
</dbReference>
<dbReference type="SMART" id="SM00220">
    <property type="entry name" value="S_TKc"/>
    <property type="match status" value="1"/>
</dbReference>
<dbReference type="PANTHER" id="PTHR27005:SF521">
    <property type="entry name" value="WALL-ASSOCIATED RECEPTOR KINASE-LIKE 6"/>
    <property type="match status" value="1"/>
</dbReference>
<evidence type="ECO:0000313" key="4">
    <source>
        <dbReference type="EMBL" id="KAJ8425683.1"/>
    </source>
</evidence>
<organism evidence="4 5">
    <name type="scientific">Carnegiea gigantea</name>
    <dbReference type="NCBI Taxonomy" id="171969"/>
    <lineage>
        <taxon>Eukaryota</taxon>
        <taxon>Viridiplantae</taxon>
        <taxon>Streptophyta</taxon>
        <taxon>Embryophyta</taxon>
        <taxon>Tracheophyta</taxon>
        <taxon>Spermatophyta</taxon>
        <taxon>Magnoliopsida</taxon>
        <taxon>eudicotyledons</taxon>
        <taxon>Gunneridae</taxon>
        <taxon>Pentapetalae</taxon>
        <taxon>Caryophyllales</taxon>
        <taxon>Cactineae</taxon>
        <taxon>Cactaceae</taxon>
        <taxon>Cactoideae</taxon>
        <taxon>Echinocereeae</taxon>
        <taxon>Carnegiea</taxon>
    </lineage>
</organism>
<accession>A0A9Q1GT74</accession>
<dbReference type="GO" id="GO:0007166">
    <property type="term" value="P:cell surface receptor signaling pathway"/>
    <property type="evidence" value="ECO:0007669"/>
    <property type="project" value="InterPro"/>
</dbReference>
<sequence>MVQEISSKENVVEKARVFSVSELEKATDSFNKNRILGQGGQGTVYKGMMADGKIVAVKKSKKLEQFINEVVILSQVNHRNVVKLLGFWLETEVPLLVYEFILNGTLYHHIHNPSEDFQLTWKMRLQIAAESASALAYLHSSSYPPVYQKDIKSTNILLDDKHRAKVSDFGASKVITIDQTRVTTHYGYLAPEYFQSNQFTKKSDAYSFGVVLAELITGKKPICQMKTEGWISLGSEFLFHIESSSLHDILDTRVVNEENKEEFMAVAKLARQCLKINGRRQPTIKEVAMELDGIRSRHAKNPAQSSYTEINEVRASRLGISMSFPGNSIASWFSIHIEPLIANSCDFGCFEWCQQRSTFLDSIDFGKSPYRFSRQFNVFMMQGCSCIVIWKDRR</sequence>
<evidence type="ECO:0000313" key="5">
    <source>
        <dbReference type="Proteomes" id="UP001153076"/>
    </source>
</evidence>
<protein>
    <recommendedName>
        <fullName evidence="3">Protein kinase domain-containing protein</fullName>
    </recommendedName>
</protein>
<dbReference type="GO" id="GO:0004674">
    <property type="term" value="F:protein serine/threonine kinase activity"/>
    <property type="evidence" value="ECO:0007669"/>
    <property type="project" value="TreeGrafter"/>
</dbReference>
<keyword evidence="2" id="KW-0067">ATP-binding</keyword>
<gene>
    <name evidence="4" type="ORF">Cgig2_026205</name>
</gene>
<dbReference type="FunFam" id="1.10.510.10:FF:000084">
    <property type="entry name" value="Wall-associated receptor kinase 2"/>
    <property type="match status" value="1"/>
</dbReference>
<dbReference type="GO" id="GO:0005886">
    <property type="term" value="C:plasma membrane"/>
    <property type="evidence" value="ECO:0007669"/>
    <property type="project" value="TreeGrafter"/>
</dbReference>
<dbReference type="Pfam" id="PF00069">
    <property type="entry name" value="Pkinase"/>
    <property type="match status" value="1"/>
</dbReference>
<dbReference type="PROSITE" id="PS50011">
    <property type="entry name" value="PROTEIN_KINASE_DOM"/>
    <property type="match status" value="1"/>
</dbReference>
<dbReference type="GO" id="GO:0005524">
    <property type="term" value="F:ATP binding"/>
    <property type="evidence" value="ECO:0007669"/>
    <property type="project" value="UniProtKB-KW"/>
</dbReference>
<dbReference type="AlphaFoldDB" id="A0A9Q1GT74"/>
<evidence type="ECO:0000256" key="1">
    <source>
        <dbReference type="ARBA" id="ARBA00022741"/>
    </source>
</evidence>
<dbReference type="InterPro" id="IPR045274">
    <property type="entry name" value="WAK-like"/>
</dbReference>
<reference evidence="4" key="1">
    <citation type="submission" date="2022-04" db="EMBL/GenBank/DDBJ databases">
        <title>Carnegiea gigantea Genome sequencing and assembly v2.</title>
        <authorList>
            <person name="Copetti D."/>
            <person name="Sanderson M.J."/>
            <person name="Burquez A."/>
            <person name="Wojciechowski M.F."/>
        </authorList>
    </citation>
    <scope>NUCLEOTIDE SEQUENCE</scope>
    <source>
        <strain evidence="4">SGP5-SGP5p</strain>
        <tissue evidence="4">Aerial part</tissue>
    </source>
</reference>
<dbReference type="InterPro" id="IPR000719">
    <property type="entry name" value="Prot_kinase_dom"/>
</dbReference>
<dbReference type="EMBL" id="JAKOGI010001424">
    <property type="protein sequence ID" value="KAJ8425683.1"/>
    <property type="molecule type" value="Genomic_DNA"/>
</dbReference>
<dbReference type="Proteomes" id="UP001153076">
    <property type="component" value="Unassembled WGS sequence"/>
</dbReference>
<dbReference type="Gene3D" id="3.30.200.20">
    <property type="entry name" value="Phosphorylase Kinase, domain 1"/>
    <property type="match status" value="1"/>
</dbReference>